<evidence type="ECO:0000256" key="2">
    <source>
        <dbReference type="SAM" id="MobiDB-lite"/>
    </source>
</evidence>
<dbReference type="GeneID" id="54466440"/>
<dbReference type="Proteomes" id="UP000504636">
    <property type="component" value="Unplaced"/>
</dbReference>
<evidence type="ECO:0000313" key="3">
    <source>
        <dbReference type="EMBL" id="KAF2809261.1"/>
    </source>
</evidence>
<keyword evidence="1" id="KW-0040">ANK repeat</keyword>
<gene>
    <name evidence="3 5" type="ORF">BDZ99DRAFT_520632</name>
</gene>
<proteinExistence type="predicted"/>
<sequence>MSRESLDGLPDELTLEIGDYLNGVRRETRQIALRWLESPSFPVDGDRIGPDPHLATPFRISVQRRHFELAKLFAERGADINARAHDQGSVPEECLFPPWLAPATRDFWWWAIRQGLDMLSTKNPKVDDWKMPQLLRSRRPYQHISPAGRLLWYLAMDIKTQNLSQKNDHFLRFLVNHLDGKEYHNDVRQILKHLETTYTSLPEEKQRRCRRTDGEDGIDQNYAPGEFEDIEMQDSKLENLHISKRKRGEDDDSNSKRIKT</sequence>
<evidence type="ECO:0000313" key="5">
    <source>
        <dbReference type="RefSeq" id="XP_033576225.1"/>
    </source>
</evidence>
<dbReference type="RefSeq" id="XP_033576225.1">
    <property type="nucleotide sequence ID" value="XM_033725547.1"/>
</dbReference>
<dbReference type="AlphaFoldDB" id="A0A6A6YKB3"/>
<reference evidence="3 5" key="1">
    <citation type="journal article" date="2020" name="Stud. Mycol.">
        <title>101 Dothideomycetes genomes: a test case for predicting lifestyles and emergence of pathogens.</title>
        <authorList>
            <person name="Haridas S."/>
            <person name="Albert R."/>
            <person name="Binder M."/>
            <person name="Bloem J."/>
            <person name="Labutti K."/>
            <person name="Salamov A."/>
            <person name="Andreopoulos B."/>
            <person name="Baker S."/>
            <person name="Barry K."/>
            <person name="Bills G."/>
            <person name="Bluhm B."/>
            <person name="Cannon C."/>
            <person name="Castanera R."/>
            <person name="Culley D."/>
            <person name="Daum C."/>
            <person name="Ezra D."/>
            <person name="Gonzalez J."/>
            <person name="Henrissat B."/>
            <person name="Kuo A."/>
            <person name="Liang C."/>
            <person name="Lipzen A."/>
            <person name="Lutzoni F."/>
            <person name="Magnuson J."/>
            <person name="Mondo S."/>
            <person name="Nolan M."/>
            <person name="Ohm R."/>
            <person name="Pangilinan J."/>
            <person name="Park H.-J."/>
            <person name="Ramirez L."/>
            <person name="Alfaro M."/>
            <person name="Sun H."/>
            <person name="Tritt A."/>
            <person name="Yoshinaga Y."/>
            <person name="Zwiers L.-H."/>
            <person name="Turgeon B."/>
            <person name="Goodwin S."/>
            <person name="Spatafora J."/>
            <person name="Crous P."/>
            <person name="Grigoriev I."/>
        </authorList>
    </citation>
    <scope>NUCLEOTIDE SEQUENCE</scope>
    <source>
        <strain evidence="3 5">CBS 304.34</strain>
    </source>
</reference>
<name>A0A6A6YKB3_9PEZI</name>
<reference evidence="5" key="3">
    <citation type="submission" date="2025-04" db="UniProtKB">
        <authorList>
            <consortium name="RefSeq"/>
        </authorList>
    </citation>
    <scope>IDENTIFICATION</scope>
    <source>
        <strain evidence="5">CBS 304.34</strain>
    </source>
</reference>
<dbReference type="InterPro" id="IPR002110">
    <property type="entry name" value="Ankyrin_rpt"/>
</dbReference>
<accession>A0A6A6YKB3</accession>
<organism evidence="3">
    <name type="scientific">Mytilinidion resinicola</name>
    <dbReference type="NCBI Taxonomy" id="574789"/>
    <lineage>
        <taxon>Eukaryota</taxon>
        <taxon>Fungi</taxon>
        <taxon>Dikarya</taxon>
        <taxon>Ascomycota</taxon>
        <taxon>Pezizomycotina</taxon>
        <taxon>Dothideomycetes</taxon>
        <taxon>Pleosporomycetidae</taxon>
        <taxon>Mytilinidiales</taxon>
        <taxon>Mytilinidiaceae</taxon>
        <taxon>Mytilinidion</taxon>
    </lineage>
</organism>
<feature type="compositionally biased region" description="Basic and acidic residues" evidence="2">
    <location>
        <begin position="233"/>
        <end position="260"/>
    </location>
</feature>
<feature type="region of interest" description="Disordered" evidence="2">
    <location>
        <begin position="205"/>
        <end position="260"/>
    </location>
</feature>
<evidence type="ECO:0000313" key="4">
    <source>
        <dbReference type="Proteomes" id="UP000504636"/>
    </source>
</evidence>
<feature type="compositionally biased region" description="Basic and acidic residues" evidence="2">
    <location>
        <begin position="205"/>
        <end position="214"/>
    </location>
</feature>
<evidence type="ECO:0000256" key="1">
    <source>
        <dbReference type="PROSITE-ProRule" id="PRU00023"/>
    </source>
</evidence>
<feature type="repeat" description="ANK" evidence="1">
    <location>
        <begin position="53"/>
        <end position="85"/>
    </location>
</feature>
<protein>
    <recommendedName>
        <fullName evidence="6">Ankyrin</fullName>
    </recommendedName>
</protein>
<reference evidence="5" key="2">
    <citation type="submission" date="2020-04" db="EMBL/GenBank/DDBJ databases">
        <authorList>
            <consortium name="NCBI Genome Project"/>
        </authorList>
    </citation>
    <scope>NUCLEOTIDE SEQUENCE</scope>
    <source>
        <strain evidence="5">CBS 304.34</strain>
    </source>
</reference>
<dbReference type="PROSITE" id="PS50088">
    <property type="entry name" value="ANK_REPEAT"/>
    <property type="match status" value="1"/>
</dbReference>
<dbReference type="OrthoDB" id="10476856at2759"/>
<evidence type="ECO:0008006" key="6">
    <source>
        <dbReference type="Google" id="ProtNLM"/>
    </source>
</evidence>
<dbReference type="EMBL" id="MU003701">
    <property type="protein sequence ID" value="KAF2809261.1"/>
    <property type="molecule type" value="Genomic_DNA"/>
</dbReference>
<keyword evidence="4" id="KW-1185">Reference proteome</keyword>